<dbReference type="PANTHER" id="PTHR21639:SF5">
    <property type="entry name" value="DBF4-TYPE ZINC FINGER-CONTAINING PROTEIN 2"/>
    <property type="match status" value="1"/>
</dbReference>
<dbReference type="InterPro" id="IPR038890">
    <property type="entry name" value="ZDBF2"/>
</dbReference>
<proteinExistence type="predicted"/>
<dbReference type="GO" id="GO:0008270">
    <property type="term" value="F:zinc ion binding"/>
    <property type="evidence" value="ECO:0007669"/>
    <property type="project" value="UniProtKB-KW"/>
</dbReference>
<dbReference type="PANTHER" id="PTHR21639">
    <property type="entry name" value="DBF4-TYPE ZINC FINGER-CONTAINING PROTEIN 2"/>
    <property type="match status" value="1"/>
</dbReference>
<feature type="region of interest" description="Disordered" evidence="5">
    <location>
        <begin position="555"/>
        <end position="612"/>
    </location>
</feature>
<dbReference type="GO" id="GO:0003676">
    <property type="term" value="F:nucleic acid binding"/>
    <property type="evidence" value="ECO:0007669"/>
    <property type="project" value="InterPro"/>
</dbReference>
<feature type="compositionally biased region" description="Polar residues" evidence="5">
    <location>
        <begin position="1345"/>
        <end position="1367"/>
    </location>
</feature>
<name>A0A1S3F5J8_DIPOR</name>
<dbReference type="FunCoup" id="A0A1S3F5J8">
    <property type="interactions" value="14"/>
</dbReference>
<feature type="region of interest" description="Disordered" evidence="5">
    <location>
        <begin position="345"/>
        <end position="399"/>
    </location>
</feature>
<evidence type="ECO:0000256" key="1">
    <source>
        <dbReference type="ARBA" id="ARBA00022723"/>
    </source>
</evidence>
<evidence type="ECO:0000256" key="5">
    <source>
        <dbReference type="SAM" id="MobiDB-lite"/>
    </source>
</evidence>
<feature type="compositionally biased region" description="Basic and acidic residues" evidence="5">
    <location>
        <begin position="1109"/>
        <end position="1118"/>
    </location>
</feature>
<gene>
    <name evidence="8" type="primary">Zdbf2</name>
</gene>
<keyword evidence="1" id="KW-0479">Metal-binding</keyword>
<feature type="region of interest" description="Disordered" evidence="5">
    <location>
        <begin position="2174"/>
        <end position="2271"/>
    </location>
</feature>
<feature type="region of interest" description="Disordered" evidence="5">
    <location>
        <begin position="1340"/>
        <end position="1367"/>
    </location>
</feature>
<feature type="region of interest" description="Disordered" evidence="5">
    <location>
        <begin position="418"/>
        <end position="464"/>
    </location>
</feature>
<dbReference type="OrthoDB" id="9905711at2759"/>
<evidence type="ECO:0000313" key="8">
    <source>
        <dbReference type="RefSeq" id="XP_012871871.1"/>
    </source>
</evidence>
<feature type="region of interest" description="Disordered" evidence="5">
    <location>
        <begin position="1105"/>
        <end position="1127"/>
    </location>
</feature>
<feature type="region of interest" description="Disordered" evidence="5">
    <location>
        <begin position="2094"/>
        <end position="2144"/>
    </location>
</feature>
<feature type="compositionally biased region" description="Basic and acidic residues" evidence="5">
    <location>
        <begin position="345"/>
        <end position="354"/>
    </location>
</feature>
<evidence type="ECO:0000256" key="3">
    <source>
        <dbReference type="ARBA" id="ARBA00022833"/>
    </source>
</evidence>
<dbReference type="RefSeq" id="XP_012871871.1">
    <property type="nucleotide sequence ID" value="XM_013016417.1"/>
</dbReference>
<sequence length="2987" mass="332725">MQKRQGYCSYCRVQYSNLEQHLFSAQHRSSTRQSRNRICSSGLMERFLQDVLRHHPYNYQDTRSAQNEAPANPGSPDVVVVDEFRPEERDEETESEELYSDESDPAEDLQCGPSQSQECANGFSARPSVIQKLEMGQQQSLAFAHKIESGMRKINPVEIGQPTNNGKKLIRPPVICNVSASYLPNSSYDRPLSAKTTRLALAVSSESFGQSDDANKFDQYFGELDGASSSPMSSNTQENPKETNKQTVCIDIDKLLSQRNVRARGETSTPVYEFRELTDNESSPEAEFAASSVVGLNKPNMPSDEEISEDAIPKYFEESLSSMNYTQEEGKLVFNKPEALKEECSVSSEDKVDHGSLQSISDQSQDAEKGLELSKEEESGQEDENSESRGSQMSFDCGSSCHSLTAVSEVTAREVNLSEKIPANLQDENNKSVISETASDDDHADSVQVVTSQSQVTVEEVSPQNKKRVSLVDECYDSSGSEMNFDCGGNSLQTINEYSQNSVPEVRLPNKARIQLVDLSYGSTSSDESNDLSLEKPPVVATEVKRRKKARISLVDESYGSSNSESSDSDTSQDHLEMTVKGRNLKAKPVLKNKKRKPTSANAHLETVDDEPQRDVEEINLLKKKNAGLVDMNCESHGPGMGFHADAQLVADQSQVAVKEVNPQKVDIGLEIKSIQYRIANLSIESHDNNYQSANDQPEGALGEVNLKELNVDMEVKSNGCSSSELTFDSDSPLLSVTERSQLDFERLKEDGINLEDESCESSSSDVTFDSDIPNCSVIDQLDEEEPVDLENKSNESCISEITSDSGIPLHSGNDLPEVAVGVIIQKEEYVHLARKNDTPIDCEINLDSHAPLHSVTNPPELYVKKLNSHKEEQVHVENKKNEPADSALNLNYDFFNLMPGHSEDPIKDINFQKNRNIYLGTKSNECVSETRLGSDTLYPTVICKPRVLVENPWLQKEKHAELQHNSADLYHSEINLDSDVPHYPRTESQGAGKKAKRKTKHILESDKLGASEIILNSNVLPQLVTEKPQLAVLKEGHVDPEDESTDIRGFEINSNIDTCLHSVLDQTQQTFSKEKEEVKRHSKNSEQRKMATQIKLWQEDTGLENETVEPKGSKEIPDSDVSFQSISGQPDITIETKNRQYSLASDIPSQSVIDQPKVTILEPKHIELQGEDSQSFGSEASFESDDSLQSMAVQLSEGSRDSDFWMDEDVDLESKRDEAKGFKIIYDSLVLRSVASQTDVVQETDCCKERVDLEDKVVQPNDSKINFDPNGILQSVTDKIEETIKEANLLRETHIQRNIKERSICLDDKGYEQHGSRITFISNIPFCSVIQPPQILQGDHSSLEVGSSDSCGPEVSSDSSDPCHSVGGQTEIVQDNSHWKECVDLEDQIIEPGGSKINTDSDNLQSVTNELQEPLQERNHLKDRHVYLDDNSSEPGGSGIIHFSNTPSCLVIQPPQILQEENSSLEVKSSDPCGPEISFESSHAFHSVIGQTEAVPEANHWKEHTDLKDNVIEPGGSELNSDSEEPLQPATDKIQEPITEVDHLKEGYASLDDKDCEPGTSGIIHVSHIPFCSVIQPPQILQEEHSSLEIGSDDLCGPEESSDSSDPCYSLAEQTELAQKTSQEDKTVQPSNSDSDELLQSVTNEIQAPIKDLNLLRKGHSHLDDNDCEPCASGAIYASDTPIHSVIEPSQILPEGHSSLELGSNDPCGPEVSSDSTDPCHSVAEQIEVFQETSHWEEHVDLENKTVQPSDSGMSVDSDELLSLTNEIQEPIEEVNILSDNTGYEPEGSEVFHVSNNPLHSAIQPSQSLQVAHSSLEDKSSDPCCPIISFDSNDPCHSEVGQLHNAVKEINLKEDHIYLEDKSYRLVDVEASCDSDIPVQIVVDQSVEDMSVKEITLEKKDHNDLENENSSEIRYDSDLHQQTELDPPQVVCQETGLQKKELGMEEKSSEASDSEMMYDSDVSFQIVVNQGQTSDGETDSPQVVIVDVAANDSDCDREVISDANTPLEVVNEPPQMTSSQTSSTDSPVVGSLKCDFCGFEVKYDPATFFQSATNQSKKSFRIINRNNDYIILGDSTCQSCGCELNFNVASKSVTFQPQGPDQSRVDSEDKSRESNDPKRDFNLGDTSQAVNNQLQKTDTEDNVWRDEINAGMKDSDSAADDALSTVAVIQHTVSNDDPSMSEHSDLASVSGSEKDFRGDLSLQPNPGKHQESVKKTRRRKRAAFDRRADNDSQSSCVPKLPVKNRKKVAFNQRENTHESQSRSASVDYQSSYVPQVGSGKRRKKITFHLRENSCDSQSSCVPQVDSGKSQKTVSLDLRENTHYFYPGSTPIDCQPSYAPKVGSGKSRKKVTFDLREKTRYFHPGSAPIDCQSSRVPPRKRQKKITFKLRETDSPSCSSSGVDSVRDVGRDVVEENPNEPVLEALPHVPPSFVGKTWSQIMKEDDIKINTLVKEFKEGRFRCYFDDNSETNEVFLNEEERNTWPGFNQDTVPVQAQSDHENIEGRIAENDGVSEALDKSHHHSSLAEKPHKQSENVASQSQTEKVSHGMEINYKNYPLKKRKINRPEEESPKRMHLQSDNVEEKKPKSRAFVFPTLEFKVVEPNSLICVSSANTKRLEDESFNSTKTNQYSYDTAYKQNDPLPKKTARKTTVPNSGRPKRANAGLKKRETSTSTRKRGKTRNPASTTVPARYELRSRYRTTKSATLEGNPEDASASGVLNDSNCQPTPLSPDVPKMASKPERNEFFDSKSKKKVPKGKMITDDKSHFGKSASEAVILRQKFKLASAKLSIRVQMKANYVIRKYLLKYSVFIRRRFQRRGNALGTYLKKKLSVASRVKDVKRATEMFLSSSLLPIAVGKRLRAISGLSPKKSMRHPSTVTARKKYKKKYHRRKKSAPIREYDLRSSGSVPNVVRMVTRLTSKLRSNEETSSDNYLQTITQILQIVPESCLWVLDLIEDYRLHDGFVHFLQCGAAAVLQLLSVFNSMAF</sequence>
<evidence type="ECO:0000259" key="6">
    <source>
        <dbReference type="PROSITE" id="PS51265"/>
    </source>
</evidence>
<feature type="compositionally biased region" description="Polar residues" evidence="5">
    <location>
        <begin position="227"/>
        <end position="238"/>
    </location>
</feature>
<feature type="compositionally biased region" description="Polar residues" evidence="5">
    <location>
        <begin position="2717"/>
        <end position="2727"/>
    </location>
</feature>
<protein>
    <submittedName>
        <fullName evidence="8">DBF4-type zinc finger-containing protein 2</fullName>
    </submittedName>
</protein>
<feature type="domain" description="DBF4-type" evidence="6">
    <location>
        <begin position="1"/>
        <end position="50"/>
    </location>
</feature>
<feature type="compositionally biased region" description="Acidic residues" evidence="5">
    <location>
        <begin position="89"/>
        <end position="107"/>
    </location>
</feature>
<dbReference type="CTD" id="57683"/>
<feature type="region of interest" description="Disordered" evidence="5">
    <location>
        <begin position="224"/>
        <end position="245"/>
    </location>
</feature>
<dbReference type="Pfam" id="PF07535">
    <property type="entry name" value="zf-DBF"/>
    <property type="match status" value="1"/>
</dbReference>
<evidence type="ECO:0000256" key="2">
    <source>
        <dbReference type="ARBA" id="ARBA00022771"/>
    </source>
</evidence>
<feature type="compositionally biased region" description="Basic and acidic residues" evidence="5">
    <location>
        <begin position="2104"/>
        <end position="2123"/>
    </location>
</feature>
<reference evidence="8" key="1">
    <citation type="submission" date="2025-08" db="UniProtKB">
        <authorList>
            <consortium name="RefSeq"/>
        </authorList>
    </citation>
    <scope>IDENTIFICATION</scope>
    <source>
        <tissue evidence="8">Kidney</tissue>
    </source>
</reference>
<keyword evidence="7" id="KW-1185">Reference proteome</keyword>
<feature type="compositionally biased region" description="Polar residues" evidence="5">
    <location>
        <begin position="2534"/>
        <end position="2543"/>
    </location>
</feature>
<feature type="compositionally biased region" description="Low complexity" evidence="5">
    <location>
        <begin position="446"/>
        <end position="462"/>
    </location>
</feature>
<feature type="region of interest" description="Disordered" evidence="5">
    <location>
        <begin position="2514"/>
        <end position="2585"/>
    </location>
</feature>
<dbReference type="GO" id="GO:0071514">
    <property type="term" value="P:genomic imprinting"/>
    <property type="evidence" value="ECO:0007669"/>
    <property type="project" value="TreeGrafter"/>
</dbReference>
<feature type="compositionally biased region" description="Basic and acidic residues" evidence="5">
    <location>
        <begin position="2524"/>
        <end position="2533"/>
    </location>
</feature>
<feature type="compositionally biased region" description="Polar residues" evidence="5">
    <location>
        <begin position="2262"/>
        <end position="2271"/>
    </location>
</feature>
<feature type="region of interest" description="Disordered" evidence="5">
    <location>
        <begin position="86"/>
        <end position="121"/>
    </location>
</feature>
<accession>A0A1S3F5J8</accession>
<feature type="compositionally biased region" description="Low complexity" evidence="5">
    <location>
        <begin position="556"/>
        <end position="570"/>
    </location>
</feature>
<dbReference type="PROSITE" id="PS51265">
    <property type="entry name" value="ZF_DBF4"/>
    <property type="match status" value="1"/>
</dbReference>
<dbReference type="Proteomes" id="UP000081671">
    <property type="component" value="Unplaced"/>
</dbReference>
<evidence type="ECO:0000256" key="4">
    <source>
        <dbReference type="PROSITE-ProRule" id="PRU00600"/>
    </source>
</evidence>
<keyword evidence="3" id="KW-0862">Zinc</keyword>
<dbReference type="KEGG" id="dord:105985740"/>
<dbReference type="Gene3D" id="6.10.250.3410">
    <property type="entry name" value="DBF zinc finger"/>
    <property type="match status" value="1"/>
</dbReference>
<keyword evidence="2 4" id="KW-0863">Zinc-finger</keyword>
<feature type="compositionally biased region" description="Basic residues" evidence="5">
    <location>
        <begin position="583"/>
        <end position="598"/>
    </location>
</feature>
<dbReference type="GeneID" id="105985740"/>
<dbReference type="InterPro" id="IPR006572">
    <property type="entry name" value="Znf_DBF"/>
</dbReference>
<feature type="compositionally biased region" description="Polar residues" evidence="5">
    <location>
        <begin position="2125"/>
        <end position="2137"/>
    </location>
</feature>
<dbReference type="InParanoid" id="A0A1S3F5J8"/>
<dbReference type="InterPro" id="IPR038545">
    <property type="entry name" value="Znf_DBF_sf"/>
</dbReference>
<organism evidence="7 8">
    <name type="scientific">Dipodomys ordii</name>
    <name type="common">Ord's kangaroo rat</name>
    <dbReference type="NCBI Taxonomy" id="10020"/>
    <lineage>
        <taxon>Eukaryota</taxon>
        <taxon>Metazoa</taxon>
        <taxon>Chordata</taxon>
        <taxon>Craniata</taxon>
        <taxon>Vertebrata</taxon>
        <taxon>Euteleostomi</taxon>
        <taxon>Mammalia</taxon>
        <taxon>Eutheria</taxon>
        <taxon>Euarchontoglires</taxon>
        <taxon>Glires</taxon>
        <taxon>Rodentia</taxon>
        <taxon>Castorimorpha</taxon>
        <taxon>Heteromyidae</taxon>
        <taxon>Dipodomyinae</taxon>
        <taxon>Dipodomys</taxon>
    </lineage>
</organism>
<evidence type="ECO:0000313" key="7">
    <source>
        <dbReference type="Proteomes" id="UP000081671"/>
    </source>
</evidence>
<feature type="compositionally biased region" description="Basic and acidic residues" evidence="5">
    <location>
        <begin position="366"/>
        <end position="378"/>
    </location>
</feature>
<feature type="region of interest" description="Disordered" evidence="5">
    <location>
        <begin position="2629"/>
        <end position="2739"/>
    </location>
</feature>